<dbReference type="NCBIfam" id="TIGR03831">
    <property type="entry name" value="YgiT_finger"/>
    <property type="match status" value="1"/>
</dbReference>
<evidence type="ECO:0008006" key="3">
    <source>
        <dbReference type="Google" id="ProtNLM"/>
    </source>
</evidence>
<evidence type="ECO:0000313" key="1">
    <source>
        <dbReference type="EMBL" id="GAK53232.1"/>
    </source>
</evidence>
<reference evidence="1" key="1">
    <citation type="journal article" date="2015" name="PeerJ">
        <title>First genomic representation of candidate bacterial phylum KSB3 points to enhanced environmental sensing as a trigger of wastewater bulking.</title>
        <authorList>
            <person name="Sekiguchi Y."/>
            <person name="Ohashi A."/>
            <person name="Parks D.H."/>
            <person name="Yamauchi T."/>
            <person name="Tyson G.W."/>
            <person name="Hugenholtz P."/>
        </authorList>
    </citation>
    <scope>NUCLEOTIDE SEQUENCE [LARGE SCALE GENOMIC DNA]</scope>
</reference>
<evidence type="ECO:0000313" key="2">
    <source>
        <dbReference type="Proteomes" id="UP000030700"/>
    </source>
</evidence>
<dbReference type="Pfam" id="PF10049">
    <property type="entry name" value="DUF2283"/>
    <property type="match status" value="1"/>
</dbReference>
<accession>A0A0S6W0Q9</accession>
<gene>
    <name evidence="1" type="ORF">U14_04497</name>
</gene>
<keyword evidence="2" id="KW-1185">Reference proteome</keyword>
<dbReference type="InterPro" id="IPR022453">
    <property type="entry name" value="Znf_MqsA-type"/>
</dbReference>
<protein>
    <recommendedName>
        <fullName evidence="3">YgiT-type zinc finger protein</fullName>
    </recommendedName>
</protein>
<organism evidence="1">
    <name type="scientific">Candidatus Moduliflexus flocculans</name>
    <dbReference type="NCBI Taxonomy" id="1499966"/>
    <lineage>
        <taxon>Bacteria</taxon>
        <taxon>Candidatus Moduliflexota</taxon>
        <taxon>Candidatus Moduliflexia</taxon>
        <taxon>Candidatus Moduliflexales</taxon>
        <taxon>Candidatus Moduliflexaceae</taxon>
    </lineage>
</organism>
<dbReference type="STRING" id="1499966.U14_04497"/>
<dbReference type="EMBL" id="DF820459">
    <property type="protein sequence ID" value="GAK53232.1"/>
    <property type="molecule type" value="Genomic_DNA"/>
</dbReference>
<dbReference type="InterPro" id="IPR019270">
    <property type="entry name" value="DUF2283"/>
</dbReference>
<dbReference type="HOGENOM" id="CLU_1552268_0_0_0"/>
<dbReference type="Gene3D" id="3.10.20.860">
    <property type="match status" value="1"/>
</dbReference>
<proteinExistence type="predicted"/>
<dbReference type="Proteomes" id="UP000030700">
    <property type="component" value="Unassembled WGS sequence"/>
</dbReference>
<dbReference type="AlphaFoldDB" id="A0A0S6W0Q9"/>
<name>A0A0S6W0Q9_9BACT</name>
<sequence>MICCFTDCCETKLHDGQNYPNMMTNFIKLPATEFWLDYDADADVVYLHFVEHPASTHSDMRDDGIILDYQEGDTIPTEAEMMKCSIQGCPGEYEDKLIVHVVQRRGEMFLLEHVPAEVCSICGDTLLTPATVKRIEQMLAESQRPAKFVPMYEFTQYHDDTPVLSVSEPNFA</sequence>